<dbReference type="Gene3D" id="3.30.420.10">
    <property type="entry name" value="Ribonuclease H-like superfamily/Ribonuclease H"/>
    <property type="match status" value="1"/>
</dbReference>
<dbReference type="InterPro" id="IPR012337">
    <property type="entry name" value="RNaseH-like_sf"/>
</dbReference>
<organism evidence="1 2">
    <name type="scientific">Porphyromonas circumdentaria</name>
    <dbReference type="NCBI Taxonomy" id="29524"/>
    <lineage>
        <taxon>Bacteria</taxon>
        <taxon>Pseudomonadati</taxon>
        <taxon>Bacteroidota</taxon>
        <taxon>Bacteroidia</taxon>
        <taxon>Bacteroidales</taxon>
        <taxon>Porphyromonadaceae</taxon>
        <taxon>Porphyromonas</taxon>
    </lineage>
</organism>
<dbReference type="SUPFAM" id="SSF53098">
    <property type="entry name" value="Ribonuclease H-like"/>
    <property type="match status" value="1"/>
</dbReference>
<dbReference type="OrthoDB" id="1013563at2"/>
<reference evidence="2" key="1">
    <citation type="submission" date="2017-02" db="EMBL/GenBank/DDBJ databases">
        <authorList>
            <person name="Varghese N."/>
            <person name="Submissions S."/>
        </authorList>
    </citation>
    <scope>NUCLEOTIDE SEQUENCE [LARGE SCALE GENOMIC DNA]</scope>
    <source>
        <strain evidence="2">ATCC 51356</strain>
    </source>
</reference>
<dbReference type="CDD" id="cd06127">
    <property type="entry name" value="DEDDh"/>
    <property type="match status" value="1"/>
</dbReference>
<gene>
    <name evidence="1" type="ORF">SAMN02745171_00589</name>
</gene>
<evidence type="ECO:0000313" key="1">
    <source>
        <dbReference type="EMBL" id="SJZ60572.1"/>
    </source>
</evidence>
<dbReference type="RefSeq" id="WP_078736553.1">
    <property type="nucleotide sequence ID" value="NZ_FUXE01000005.1"/>
</dbReference>
<evidence type="ECO:0008006" key="3">
    <source>
        <dbReference type="Google" id="ProtNLM"/>
    </source>
</evidence>
<dbReference type="EMBL" id="FUXE01000005">
    <property type="protein sequence ID" value="SJZ60572.1"/>
    <property type="molecule type" value="Genomic_DNA"/>
</dbReference>
<protein>
    <recommendedName>
        <fullName evidence="3">Exonuclease domain-containing protein</fullName>
    </recommendedName>
</protein>
<sequence length="257" mass="29254">MRFLDILMLMGVVAVLYWFSRKGKKRATQTEETAFTPSNKIDVTSSSLFHFPQAPIGAKPYYIVIDTETVDWNPPVEEVGGEEAPLGTIVPSYLPPIVQLSWTLLDERAEVIREESYILKQAVSISPIAEQIHGISNEMMCQKGIPPKEVYQRFLHDLSLCPTLVAHNLDFHLSALQQDFVANDVIAPDWKAYNLFCTMLQGANFLKNQYALTNNTILKLGELYGMLYFGRRDLVMTCKEKSRRDILLVIACLRFFL</sequence>
<keyword evidence="2" id="KW-1185">Reference proteome</keyword>
<dbReference type="GO" id="GO:0003676">
    <property type="term" value="F:nucleic acid binding"/>
    <property type="evidence" value="ECO:0007669"/>
    <property type="project" value="InterPro"/>
</dbReference>
<evidence type="ECO:0000313" key="2">
    <source>
        <dbReference type="Proteomes" id="UP000190121"/>
    </source>
</evidence>
<name>A0A1T4M0W6_9PORP</name>
<dbReference type="STRING" id="29524.SAMN02745171_00589"/>
<dbReference type="Proteomes" id="UP000190121">
    <property type="component" value="Unassembled WGS sequence"/>
</dbReference>
<proteinExistence type="predicted"/>
<dbReference type="AlphaFoldDB" id="A0A1T4M0W6"/>
<accession>A0A1T4M0W6</accession>
<dbReference type="InterPro" id="IPR036397">
    <property type="entry name" value="RNaseH_sf"/>
</dbReference>